<dbReference type="PANTHER" id="PTHR12815">
    <property type="entry name" value="SORTING AND ASSEMBLY MACHINERY SAMM50 PROTEIN FAMILY MEMBER"/>
    <property type="match status" value="1"/>
</dbReference>
<protein>
    <submittedName>
        <fullName evidence="7">Autotransporter secretion outer membrane protein TamA</fullName>
    </submittedName>
</protein>
<accession>A0A1M7ZMA3</accession>
<feature type="domain" description="Bacterial surface antigen (D15)" evidence="5">
    <location>
        <begin position="368"/>
        <end position="668"/>
    </location>
</feature>
<keyword evidence="2" id="KW-1134">Transmembrane beta strand</keyword>
<evidence type="ECO:0000259" key="5">
    <source>
        <dbReference type="Pfam" id="PF01103"/>
    </source>
</evidence>
<dbReference type="Pfam" id="PF07244">
    <property type="entry name" value="POTRA"/>
    <property type="match status" value="1"/>
</dbReference>
<dbReference type="OrthoDB" id="9769707at2"/>
<evidence type="ECO:0000313" key="7">
    <source>
        <dbReference type="EMBL" id="SHO66044.1"/>
    </source>
</evidence>
<evidence type="ECO:0000259" key="6">
    <source>
        <dbReference type="Pfam" id="PF07244"/>
    </source>
</evidence>
<feature type="compositionally biased region" description="Basic residues" evidence="4">
    <location>
        <begin position="1"/>
        <end position="11"/>
    </location>
</feature>
<feature type="region of interest" description="Disordered" evidence="4">
    <location>
        <begin position="1"/>
        <end position="26"/>
    </location>
</feature>
<feature type="domain" description="POTRA" evidence="6">
    <location>
        <begin position="268"/>
        <end position="341"/>
    </location>
</feature>
<reference evidence="7 8" key="1">
    <citation type="submission" date="2016-12" db="EMBL/GenBank/DDBJ databases">
        <authorList>
            <person name="Song W.-J."/>
            <person name="Kurnit D.M."/>
        </authorList>
    </citation>
    <scope>NUCLEOTIDE SEQUENCE [LARGE SCALE GENOMIC DNA]</scope>
    <source>
        <strain evidence="7 8">DSM 19599</strain>
    </source>
</reference>
<dbReference type="Proteomes" id="UP000186406">
    <property type="component" value="Unassembled WGS sequence"/>
</dbReference>
<dbReference type="InterPro" id="IPR000184">
    <property type="entry name" value="Bac_surfAg_D15"/>
</dbReference>
<organism evidence="7 8">
    <name type="scientific">Pseudoxanthobacter soli DSM 19599</name>
    <dbReference type="NCBI Taxonomy" id="1123029"/>
    <lineage>
        <taxon>Bacteria</taxon>
        <taxon>Pseudomonadati</taxon>
        <taxon>Pseudomonadota</taxon>
        <taxon>Alphaproteobacteria</taxon>
        <taxon>Hyphomicrobiales</taxon>
        <taxon>Segnochrobactraceae</taxon>
        <taxon>Pseudoxanthobacter</taxon>
    </lineage>
</organism>
<dbReference type="PANTHER" id="PTHR12815:SF42">
    <property type="entry name" value="BACTERIAL SURFACE ANTIGEN (D15) DOMAIN-CONTAINING PROTEIN"/>
    <property type="match status" value="1"/>
</dbReference>
<sequence>MRKSGASRRGRRGETRNAPGRLRTSAGSAVTRIASGLTCVLLSTGLATPASARWFWEREPASDAQTTAGGKADRGDARHRSAVNLTIDINGGNGDVRSAVQDASGLYGLEQDGAHSTDEVLRAALSERARIIGAMYQQGRYAAIVEVEVAGTSVSNPAIRDAIDAAFARGTVPATIRLTPGPVFHLGTVAVHDPDGRPATVVGAAATGLVVGDVAGSAGLVAAEAKLTSAMQNDGYPLARVTSREVVADHRAVKVDVTYVVDPGRSATFGAVEVRGTDKMNPGLIRRWAPFKAGERYDPAQVAAYERYLRGLEVFDSVRVTTAQAVESDGSIPIIVTVAERKLHYVGASATWSSTDGAALTAYWGHRNLFGGAERLRLDATVSRLFVNATNDLEYRVGFTFTKPGIWSYKNDLTIASHLVREAPKAYTREGFDNTISLIHRFDDRRDVSIGFSPSWSHITDAYGDHYYALFGMPVAGRIDTTDDKLNPSEGYRAVGSIEPVVGDIGDSNFMLLSNATFSAYKALDDAKRFIVAGRVQIGSVVGPSLADTPANDRLYAGGGGSIRGYAYQAASPRDAWGQITGGRSLFVTSLELRTRITETIGLVPFVDMGSAYTESWPNFSEPLKIGVGLGLRYFTSIGPLRLDVAVPTTHEKGDPSVAAYISIGQAF</sequence>
<dbReference type="Pfam" id="PF01103">
    <property type="entry name" value="Omp85"/>
    <property type="match status" value="1"/>
</dbReference>
<dbReference type="AlphaFoldDB" id="A0A1M7ZMA3"/>
<keyword evidence="8" id="KW-1185">Reference proteome</keyword>
<name>A0A1M7ZMA3_9HYPH</name>
<dbReference type="Gene3D" id="3.10.20.310">
    <property type="entry name" value="membrane protein fhac"/>
    <property type="match status" value="1"/>
</dbReference>
<evidence type="ECO:0000256" key="4">
    <source>
        <dbReference type="SAM" id="MobiDB-lite"/>
    </source>
</evidence>
<dbReference type="EMBL" id="FRXO01000005">
    <property type="protein sequence ID" value="SHO66044.1"/>
    <property type="molecule type" value="Genomic_DNA"/>
</dbReference>
<proteinExistence type="predicted"/>
<evidence type="ECO:0000256" key="1">
    <source>
        <dbReference type="ARBA" id="ARBA00004370"/>
    </source>
</evidence>
<comment type="subcellular location">
    <subcellularLocation>
        <location evidence="1">Membrane</location>
    </subcellularLocation>
</comment>
<keyword evidence="2" id="KW-0812">Transmembrane</keyword>
<dbReference type="InterPro" id="IPR039910">
    <property type="entry name" value="D15-like"/>
</dbReference>
<dbReference type="GO" id="GO:0019867">
    <property type="term" value="C:outer membrane"/>
    <property type="evidence" value="ECO:0007669"/>
    <property type="project" value="InterPro"/>
</dbReference>
<evidence type="ECO:0000256" key="2">
    <source>
        <dbReference type="ARBA" id="ARBA00022452"/>
    </source>
</evidence>
<keyword evidence="3" id="KW-0472">Membrane</keyword>
<evidence type="ECO:0000256" key="3">
    <source>
        <dbReference type="ARBA" id="ARBA00023136"/>
    </source>
</evidence>
<evidence type="ECO:0000313" key="8">
    <source>
        <dbReference type="Proteomes" id="UP000186406"/>
    </source>
</evidence>
<gene>
    <name evidence="7" type="ORF">SAMN02745172_02695</name>
</gene>
<feature type="region of interest" description="Disordered" evidence="4">
    <location>
        <begin position="58"/>
        <end position="77"/>
    </location>
</feature>
<dbReference type="InterPro" id="IPR010827">
    <property type="entry name" value="BamA/TamA_POTRA"/>
</dbReference>
<dbReference type="STRING" id="1123029.SAMN02745172_02695"/>
<dbReference type="Gene3D" id="2.40.160.50">
    <property type="entry name" value="membrane protein fhac: a member of the omp85/tpsb transporter family"/>
    <property type="match status" value="1"/>
</dbReference>